<comment type="similarity">
    <text evidence="12">Belongs to the TRAFAC class myosin-kinesin ATPase superfamily. Kinesin family. KIN-5/BimC subfamily.</text>
</comment>
<organism evidence="19 20">
    <name type="scientific">Pachysolen tannophilus NRRL Y-2460</name>
    <dbReference type="NCBI Taxonomy" id="669874"/>
    <lineage>
        <taxon>Eukaryota</taxon>
        <taxon>Fungi</taxon>
        <taxon>Dikarya</taxon>
        <taxon>Ascomycota</taxon>
        <taxon>Saccharomycotina</taxon>
        <taxon>Pichiomycetes</taxon>
        <taxon>Pachysolenaceae</taxon>
        <taxon>Pachysolen</taxon>
    </lineage>
</organism>
<dbReference type="GO" id="GO:0007018">
    <property type="term" value="P:microtubule-based movement"/>
    <property type="evidence" value="ECO:0007669"/>
    <property type="project" value="InterPro"/>
</dbReference>
<keyword evidence="9 15" id="KW-0505">Motor protein</keyword>
<evidence type="ECO:0000256" key="4">
    <source>
        <dbReference type="ARBA" id="ARBA00022701"/>
    </source>
</evidence>
<feature type="compositionally biased region" description="Polar residues" evidence="17">
    <location>
        <begin position="1"/>
        <end position="29"/>
    </location>
</feature>
<evidence type="ECO:0000259" key="18">
    <source>
        <dbReference type="PROSITE" id="PS50067"/>
    </source>
</evidence>
<evidence type="ECO:0000256" key="8">
    <source>
        <dbReference type="ARBA" id="ARBA00023054"/>
    </source>
</evidence>
<dbReference type="STRING" id="669874.A0A1E4TXI6"/>
<dbReference type="GO" id="GO:0000073">
    <property type="term" value="P:initial mitotic spindle pole body separation"/>
    <property type="evidence" value="ECO:0007669"/>
    <property type="project" value="EnsemblFungi"/>
</dbReference>
<evidence type="ECO:0000256" key="10">
    <source>
        <dbReference type="ARBA" id="ARBA00023212"/>
    </source>
</evidence>
<evidence type="ECO:0000256" key="15">
    <source>
        <dbReference type="PROSITE-ProRule" id="PRU00283"/>
    </source>
</evidence>
<reference evidence="20" key="1">
    <citation type="submission" date="2016-05" db="EMBL/GenBank/DDBJ databases">
        <title>Comparative genomics of biotechnologically important yeasts.</title>
        <authorList>
            <consortium name="DOE Joint Genome Institute"/>
            <person name="Riley R."/>
            <person name="Haridas S."/>
            <person name="Wolfe K.H."/>
            <person name="Lopes M.R."/>
            <person name="Hittinger C.T."/>
            <person name="Goker M."/>
            <person name="Salamov A."/>
            <person name="Wisecaver J."/>
            <person name="Long T.M."/>
            <person name="Aerts A.L."/>
            <person name="Barry K."/>
            <person name="Choi C."/>
            <person name="Clum A."/>
            <person name="Coughlan A.Y."/>
            <person name="Deshpande S."/>
            <person name="Douglass A.P."/>
            <person name="Hanson S.J."/>
            <person name="Klenk H.-P."/>
            <person name="Labutti K."/>
            <person name="Lapidus A."/>
            <person name="Lindquist E."/>
            <person name="Lipzen A."/>
            <person name="Meier-Kolthoff J.P."/>
            <person name="Ohm R.A."/>
            <person name="Otillar R.P."/>
            <person name="Pangilinan J."/>
            <person name="Peng Y."/>
            <person name="Rokas A."/>
            <person name="Rosa C.A."/>
            <person name="Scheuner C."/>
            <person name="Sibirny A.A."/>
            <person name="Slot J.C."/>
            <person name="Stielow J.B."/>
            <person name="Sun H."/>
            <person name="Kurtzman C.P."/>
            <person name="Blackwell M."/>
            <person name="Grigoriev I.V."/>
            <person name="Jeffries T.W."/>
        </authorList>
    </citation>
    <scope>NUCLEOTIDE SEQUENCE [LARGE SCALE GENOMIC DNA]</scope>
    <source>
        <strain evidence="20">NRRL Y-2460</strain>
    </source>
</reference>
<dbReference type="CDD" id="cd01364">
    <property type="entry name" value="KISc_BimC_Eg5"/>
    <property type="match status" value="1"/>
</dbReference>
<dbReference type="InterPro" id="IPR019821">
    <property type="entry name" value="Kinesin_motor_CS"/>
</dbReference>
<dbReference type="GO" id="GO:0051301">
    <property type="term" value="P:cell division"/>
    <property type="evidence" value="ECO:0007669"/>
    <property type="project" value="UniProtKB-KW"/>
</dbReference>
<dbReference type="Gene3D" id="3.40.850.10">
    <property type="entry name" value="Kinesin motor domain"/>
    <property type="match status" value="1"/>
</dbReference>
<dbReference type="Proteomes" id="UP000094236">
    <property type="component" value="Unassembled WGS sequence"/>
</dbReference>
<evidence type="ECO:0000256" key="16">
    <source>
        <dbReference type="SAM" id="Coils"/>
    </source>
</evidence>
<keyword evidence="2" id="KW-0963">Cytoplasm</keyword>
<dbReference type="Pfam" id="PF00225">
    <property type="entry name" value="Kinesin"/>
    <property type="match status" value="1"/>
</dbReference>
<dbReference type="InterPro" id="IPR047241">
    <property type="entry name" value="KIF11-like_kin_motor_dom"/>
</dbReference>
<comment type="subcellular location">
    <subcellularLocation>
        <location evidence="1">Cytoplasm</location>
        <location evidence="1">Cytoskeleton</location>
        <location evidence="1">Spindle</location>
    </subcellularLocation>
</comment>
<keyword evidence="8 16" id="KW-0175">Coiled coil</keyword>
<feature type="region of interest" description="Disordered" evidence="17">
    <location>
        <begin position="1"/>
        <end position="63"/>
    </location>
</feature>
<evidence type="ECO:0000256" key="17">
    <source>
        <dbReference type="SAM" id="MobiDB-lite"/>
    </source>
</evidence>
<evidence type="ECO:0000256" key="12">
    <source>
        <dbReference type="ARBA" id="ARBA00034704"/>
    </source>
</evidence>
<keyword evidence="6" id="KW-0498">Mitosis</keyword>
<proteinExistence type="inferred from homology"/>
<keyword evidence="7 15" id="KW-0067">ATP-binding</keyword>
<evidence type="ECO:0000256" key="2">
    <source>
        <dbReference type="ARBA" id="ARBA00022490"/>
    </source>
</evidence>
<dbReference type="PROSITE" id="PS50067">
    <property type="entry name" value="KINESIN_MOTOR_2"/>
    <property type="match status" value="1"/>
</dbReference>
<evidence type="ECO:0000256" key="11">
    <source>
        <dbReference type="ARBA" id="ARBA00023306"/>
    </source>
</evidence>
<keyword evidence="3" id="KW-0132">Cell division</keyword>
<dbReference type="PRINTS" id="PR00380">
    <property type="entry name" value="KINESINHEAVY"/>
</dbReference>
<gene>
    <name evidence="19" type="ORF">PACTADRAFT_49737</name>
</gene>
<keyword evidence="11" id="KW-0131">Cell cycle</keyword>
<feature type="domain" description="Kinesin motor" evidence="18">
    <location>
        <begin position="68"/>
        <end position="408"/>
    </location>
</feature>
<keyword evidence="20" id="KW-1185">Reference proteome</keyword>
<accession>A0A1E4TXI6</accession>
<feature type="coiled-coil region" evidence="16">
    <location>
        <begin position="763"/>
        <end position="797"/>
    </location>
</feature>
<feature type="coiled-coil region" evidence="16">
    <location>
        <begin position="469"/>
        <end position="524"/>
    </location>
</feature>
<evidence type="ECO:0000256" key="6">
    <source>
        <dbReference type="ARBA" id="ARBA00022776"/>
    </source>
</evidence>
<dbReference type="InterPro" id="IPR027417">
    <property type="entry name" value="P-loop_NTPase"/>
</dbReference>
<dbReference type="GO" id="GO:0000776">
    <property type="term" value="C:kinetochore"/>
    <property type="evidence" value="ECO:0007669"/>
    <property type="project" value="EnsemblFungi"/>
</dbReference>
<dbReference type="PANTHER" id="PTHR47970:SF12">
    <property type="entry name" value="KINESIN FAMILY MEMBER 11"/>
    <property type="match status" value="1"/>
</dbReference>
<dbReference type="GO" id="GO:0008017">
    <property type="term" value="F:microtubule binding"/>
    <property type="evidence" value="ECO:0007669"/>
    <property type="project" value="InterPro"/>
</dbReference>
<evidence type="ECO:0000256" key="5">
    <source>
        <dbReference type="ARBA" id="ARBA00022741"/>
    </source>
</evidence>
<dbReference type="GO" id="GO:1990537">
    <property type="term" value="C:mitotic spindle polar microtubule"/>
    <property type="evidence" value="ECO:0007669"/>
    <property type="project" value="EnsemblFungi"/>
</dbReference>
<feature type="binding site" evidence="15">
    <location>
        <begin position="152"/>
        <end position="159"/>
    </location>
    <ligand>
        <name>ATP</name>
        <dbReference type="ChEBI" id="CHEBI:30616"/>
    </ligand>
</feature>
<dbReference type="GO" id="GO:0005524">
    <property type="term" value="F:ATP binding"/>
    <property type="evidence" value="ECO:0007669"/>
    <property type="project" value="UniProtKB-UniRule"/>
</dbReference>
<dbReference type="AlphaFoldDB" id="A0A1E4TXI6"/>
<evidence type="ECO:0000256" key="7">
    <source>
        <dbReference type="ARBA" id="ARBA00022840"/>
    </source>
</evidence>
<dbReference type="SUPFAM" id="SSF52540">
    <property type="entry name" value="P-loop containing nucleoside triphosphate hydrolases"/>
    <property type="match status" value="1"/>
</dbReference>
<evidence type="ECO:0000256" key="13">
    <source>
        <dbReference type="ARBA" id="ARBA00059896"/>
    </source>
</evidence>
<dbReference type="InterPro" id="IPR001752">
    <property type="entry name" value="Kinesin_motor_dom"/>
</dbReference>
<evidence type="ECO:0000313" key="19">
    <source>
        <dbReference type="EMBL" id="ODV96378.1"/>
    </source>
</evidence>
<name>A0A1E4TXI6_PACTA</name>
<comment type="function">
    <text evidence="13">Required for assembly of the mitotic spindle. Interacts with spindle microtubules to produce an outwardly directed force acting upon the poles. Following spindle assembly, CIN8 and KIP1 apparently act to oppose a force that draws separated poles back together. This force seems to be mediate by KAR3.</text>
</comment>
<keyword evidence="4" id="KW-0493">Microtubule</keyword>
<dbReference type="PANTHER" id="PTHR47970">
    <property type="entry name" value="KINESIN-LIKE PROTEIN KIF11"/>
    <property type="match status" value="1"/>
</dbReference>
<evidence type="ECO:0000256" key="1">
    <source>
        <dbReference type="ARBA" id="ARBA00004186"/>
    </source>
</evidence>
<dbReference type="EMBL" id="KV454013">
    <property type="protein sequence ID" value="ODV96378.1"/>
    <property type="molecule type" value="Genomic_DNA"/>
</dbReference>
<evidence type="ECO:0000256" key="9">
    <source>
        <dbReference type="ARBA" id="ARBA00023175"/>
    </source>
</evidence>
<dbReference type="GO" id="GO:0030543">
    <property type="term" value="P:2-micrometer plasmid partitioning"/>
    <property type="evidence" value="ECO:0007669"/>
    <property type="project" value="EnsemblFungi"/>
</dbReference>
<dbReference type="GO" id="GO:0008574">
    <property type="term" value="F:plus-end-directed microtubule motor activity"/>
    <property type="evidence" value="ECO:0007669"/>
    <property type="project" value="TreeGrafter"/>
</dbReference>
<dbReference type="GO" id="GO:0005634">
    <property type="term" value="C:nucleus"/>
    <property type="evidence" value="ECO:0007669"/>
    <property type="project" value="TreeGrafter"/>
</dbReference>
<keyword evidence="5 15" id="KW-0547">Nucleotide-binding</keyword>
<sequence length="1140" mass="129297">MSSSGNTFRNRLGSPSNNTGSATGSSVNKRSSETPTPPLKKPKLQNHGSGSSGSGGRQKSDTTLAESNISVYVRCRSRNEREINENSGVVISTLGHNGKEVIIQQNGSTNKTYTFDRVFGAESDQEILFDGVASNVLQEMLKGYNCTIFAYGQTGTGKTYTMSGDLTSTTSSTSSMGLSVDAGIIPRTLVELFKNLKESNHPEFSVRISFIELYNEELRDLLLPENCERKVRIYDDHTKKSIVVQGMEEVFIQNAQEGLKVLNDGSYKRQVASTQCNDLSSRSHTVFTITVHMKKIDPLTGEEFLKIGKLNLVDLAGSENISRSGAENKRAREAGMINQSLLTLGRVINSLVDKTPHIPYRESKLTRLLQDSLGGKTKTCIIATISPAKISLEETLSTLEYANRAKSIKNKPQVNHSMSKQLLISEYIQEIESLRKDLNATRSQTGGVYMTQESYNNLTSESESRRILTEDQKLRIDLLEDQNKRYKTQYEQQQEISRQNDLKIAELELKLNKTTKELQESKLKVIDFETKYKDELILKKEHVKTETILHELNKSLLKLLDNVILNKNELHEIIDEVLKIENNNVQSLEDKKIKTTSLLKIKIDNFLLKLDAENNDLTNLLNKNLNTAIEEHKLKVCNKISNVKNIDLFFQDKISDILKKLSLSISNFNSSADGIEDVKKELQAEITNQLIGLKKFVEENISNNMESIGEIQNLVQDSFHEVGKLFKSAIDVVHNQLVNQYEEIEILKNNSNSHYLKYNKLLKDQLIANEIIHKKEIENQEQEQQQLIKKIVELVKNSTSNRIERATTVYDSSSKTLNTIHNENHQFNEYTDEKLYKWLHTQQFFTEALINEKLRIKNELISKHEKTATLFTDLNTNLDSNKDSIIDSINDSVDKIDPKISILNDYSKKLKNEIDSDLSDTNGVLSSLQKESITKFAKLSQDFNEIGNHLINEIKPNIIDVYTSNEKQMINDFKANTSAIVNEANQLIQSIEIAQMDKQKIPARKPYSYTREIPLTRPDEEILAIYKHGKLPRIDSLKNGEIKPEDNSDMSMSNDTFGENMNSTTFLENLENFSPLPIPIPDRPIKSASQATNSSKLRNLQQLQDIKNNNTLETGETIVRRSKDAEGPQKRKVFQQLNIN</sequence>
<dbReference type="GO" id="GO:0007019">
    <property type="term" value="P:microtubule depolymerization"/>
    <property type="evidence" value="ECO:0007669"/>
    <property type="project" value="EnsemblFungi"/>
</dbReference>
<dbReference type="InterPro" id="IPR047149">
    <property type="entry name" value="KIF11-like"/>
</dbReference>
<evidence type="ECO:0000256" key="3">
    <source>
        <dbReference type="ARBA" id="ARBA00022618"/>
    </source>
</evidence>
<evidence type="ECO:0000313" key="20">
    <source>
        <dbReference type="Proteomes" id="UP000094236"/>
    </source>
</evidence>
<evidence type="ECO:0000256" key="14">
    <source>
        <dbReference type="ARBA" id="ARBA00074599"/>
    </source>
</evidence>
<dbReference type="GO" id="GO:0098653">
    <property type="term" value="P:centromere clustering"/>
    <property type="evidence" value="ECO:0007669"/>
    <property type="project" value="EnsemblFungi"/>
</dbReference>
<dbReference type="FunFam" id="3.40.850.10:FF:000051">
    <property type="entry name" value="Kinesin-like protein bimC"/>
    <property type="match status" value="1"/>
</dbReference>
<dbReference type="InterPro" id="IPR036961">
    <property type="entry name" value="Kinesin_motor_dom_sf"/>
</dbReference>
<protein>
    <recommendedName>
        <fullName evidence="14">Kinesin-like protein KIP1</fullName>
    </recommendedName>
</protein>
<keyword evidence="10" id="KW-0206">Cytoskeleton</keyword>
<dbReference type="SMART" id="SM00129">
    <property type="entry name" value="KISc"/>
    <property type="match status" value="1"/>
</dbReference>
<dbReference type="OrthoDB" id="3176171at2759"/>
<dbReference type="PROSITE" id="PS00411">
    <property type="entry name" value="KINESIN_MOTOR_1"/>
    <property type="match status" value="1"/>
</dbReference>